<evidence type="ECO:0000259" key="6">
    <source>
        <dbReference type="PROSITE" id="PS51032"/>
    </source>
</evidence>
<evidence type="ECO:0000256" key="2">
    <source>
        <dbReference type="ARBA" id="ARBA00023015"/>
    </source>
</evidence>
<dbReference type="GO" id="GO:0005634">
    <property type="term" value="C:nucleus"/>
    <property type="evidence" value="ECO:0007669"/>
    <property type="project" value="UniProtKB-SubCell"/>
</dbReference>
<dbReference type="Proteomes" id="UP000824120">
    <property type="component" value="Chromosome 5"/>
</dbReference>
<comment type="subcellular location">
    <subcellularLocation>
        <location evidence="1">Nucleus</location>
    </subcellularLocation>
</comment>
<dbReference type="GO" id="GO:0003700">
    <property type="term" value="F:DNA-binding transcription factor activity"/>
    <property type="evidence" value="ECO:0007669"/>
    <property type="project" value="InterPro"/>
</dbReference>
<organism evidence="7 8">
    <name type="scientific">Solanum commersonii</name>
    <name type="common">Commerson's wild potato</name>
    <name type="synonym">Commerson's nightshade</name>
    <dbReference type="NCBI Taxonomy" id="4109"/>
    <lineage>
        <taxon>Eukaryota</taxon>
        <taxon>Viridiplantae</taxon>
        <taxon>Streptophyta</taxon>
        <taxon>Embryophyta</taxon>
        <taxon>Tracheophyta</taxon>
        <taxon>Spermatophyta</taxon>
        <taxon>Magnoliopsida</taxon>
        <taxon>eudicotyledons</taxon>
        <taxon>Gunneridae</taxon>
        <taxon>Pentapetalae</taxon>
        <taxon>asterids</taxon>
        <taxon>lamiids</taxon>
        <taxon>Solanales</taxon>
        <taxon>Solanaceae</taxon>
        <taxon>Solanoideae</taxon>
        <taxon>Solaneae</taxon>
        <taxon>Solanum</taxon>
    </lineage>
</organism>
<dbReference type="SUPFAM" id="SSF54171">
    <property type="entry name" value="DNA-binding domain"/>
    <property type="match status" value="1"/>
</dbReference>
<dbReference type="AlphaFoldDB" id="A0A9J5YTY9"/>
<comment type="caution">
    <text evidence="7">The sequence shown here is derived from an EMBL/GenBank/DDBJ whole genome shotgun (WGS) entry which is preliminary data.</text>
</comment>
<evidence type="ECO:0000256" key="4">
    <source>
        <dbReference type="ARBA" id="ARBA00023163"/>
    </source>
</evidence>
<keyword evidence="4" id="KW-0804">Transcription</keyword>
<dbReference type="PROSITE" id="PS51032">
    <property type="entry name" value="AP2_ERF"/>
    <property type="match status" value="1"/>
</dbReference>
<evidence type="ECO:0000256" key="1">
    <source>
        <dbReference type="ARBA" id="ARBA00004123"/>
    </source>
</evidence>
<evidence type="ECO:0000313" key="7">
    <source>
        <dbReference type="EMBL" id="KAG5603842.1"/>
    </source>
</evidence>
<sequence>MKFQKITLKSCARLYSFGVRKNKNDKFDVEIRHPICKKKIWLDTFTTFDEASESYKSKKLEFAKLVITKMQNQEKIKEEIENETDEELFKET</sequence>
<keyword evidence="3" id="KW-0238">DNA-binding</keyword>
<keyword evidence="5" id="KW-0539">Nucleus</keyword>
<keyword evidence="8" id="KW-1185">Reference proteome</keyword>
<dbReference type="Gene3D" id="3.30.730.10">
    <property type="entry name" value="AP2/ERF domain"/>
    <property type="match status" value="1"/>
</dbReference>
<dbReference type="OrthoDB" id="1303264at2759"/>
<feature type="domain" description="AP2/ERF" evidence="6">
    <location>
        <begin position="15"/>
        <end position="74"/>
    </location>
</feature>
<evidence type="ECO:0000313" key="8">
    <source>
        <dbReference type="Proteomes" id="UP000824120"/>
    </source>
</evidence>
<dbReference type="EMBL" id="JACXVP010000005">
    <property type="protein sequence ID" value="KAG5603842.1"/>
    <property type="molecule type" value="Genomic_DNA"/>
</dbReference>
<dbReference type="GO" id="GO:0003677">
    <property type="term" value="F:DNA binding"/>
    <property type="evidence" value="ECO:0007669"/>
    <property type="project" value="UniProtKB-KW"/>
</dbReference>
<evidence type="ECO:0000256" key="3">
    <source>
        <dbReference type="ARBA" id="ARBA00023125"/>
    </source>
</evidence>
<name>A0A9J5YTY9_SOLCO</name>
<proteinExistence type="predicted"/>
<dbReference type="InterPro" id="IPR016177">
    <property type="entry name" value="DNA-bd_dom_sf"/>
</dbReference>
<gene>
    <name evidence="7" type="ORF">H5410_025334</name>
</gene>
<evidence type="ECO:0000256" key="5">
    <source>
        <dbReference type="ARBA" id="ARBA00023242"/>
    </source>
</evidence>
<dbReference type="InterPro" id="IPR036955">
    <property type="entry name" value="AP2/ERF_dom_sf"/>
</dbReference>
<keyword evidence="2" id="KW-0805">Transcription regulation</keyword>
<dbReference type="InterPro" id="IPR001471">
    <property type="entry name" value="AP2/ERF_dom"/>
</dbReference>
<accession>A0A9J5YTY9</accession>
<protein>
    <recommendedName>
        <fullName evidence="6">AP2/ERF domain-containing protein</fullName>
    </recommendedName>
</protein>
<reference evidence="7 8" key="1">
    <citation type="submission" date="2020-09" db="EMBL/GenBank/DDBJ databases">
        <title>De no assembly of potato wild relative species, Solanum commersonii.</title>
        <authorList>
            <person name="Cho K."/>
        </authorList>
    </citation>
    <scope>NUCLEOTIDE SEQUENCE [LARGE SCALE GENOMIC DNA]</scope>
    <source>
        <strain evidence="7">LZ3.2</strain>
        <tissue evidence="7">Leaf</tissue>
    </source>
</reference>